<dbReference type="Proteomes" id="UP000789375">
    <property type="component" value="Unassembled WGS sequence"/>
</dbReference>
<keyword evidence="2 3" id="KW-0040">ANK repeat</keyword>
<feature type="region of interest" description="Disordered" evidence="4">
    <location>
        <begin position="1"/>
        <end position="20"/>
    </location>
</feature>
<evidence type="ECO:0000256" key="2">
    <source>
        <dbReference type="ARBA" id="ARBA00023043"/>
    </source>
</evidence>
<accession>A0A9N9N5G2</accession>
<dbReference type="PROSITE" id="PS50088">
    <property type="entry name" value="ANK_REPEAT"/>
    <property type="match status" value="2"/>
</dbReference>
<dbReference type="Gene3D" id="1.25.40.20">
    <property type="entry name" value="Ankyrin repeat-containing domain"/>
    <property type="match status" value="1"/>
</dbReference>
<dbReference type="EMBL" id="CAJVPP010009320">
    <property type="protein sequence ID" value="CAG8703708.1"/>
    <property type="molecule type" value="Genomic_DNA"/>
</dbReference>
<dbReference type="AlphaFoldDB" id="A0A9N9N5G2"/>
<reference evidence="5" key="1">
    <citation type="submission" date="2021-06" db="EMBL/GenBank/DDBJ databases">
        <authorList>
            <person name="Kallberg Y."/>
            <person name="Tangrot J."/>
            <person name="Rosling A."/>
        </authorList>
    </citation>
    <scope>NUCLEOTIDE SEQUENCE</scope>
    <source>
        <strain evidence="5">87-6 pot B 2015</strain>
    </source>
</reference>
<evidence type="ECO:0000256" key="4">
    <source>
        <dbReference type="SAM" id="MobiDB-lite"/>
    </source>
</evidence>
<dbReference type="SUPFAM" id="SSF48403">
    <property type="entry name" value="Ankyrin repeat"/>
    <property type="match status" value="1"/>
</dbReference>
<feature type="repeat" description="ANK" evidence="3">
    <location>
        <begin position="65"/>
        <end position="97"/>
    </location>
</feature>
<evidence type="ECO:0000256" key="3">
    <source>
        <dbReference type="PROSITE-ProRule" id="PRU00023"/>
    </source>
</evidence>
<gene>
    <name evidence="5" type="ORF">FMOSSE_LOCUS13938</name>
</gene>
<dbReference type="PROSITE" id="PS50297">
    <property type="entry name" value="ANK_REP_REGION"/>
    <property type="match status" value="2"/>
</dbReference>
<evidence type="ECO:0000313" key="6">
    <source>
        <dbReference type="Proteomes" id="UP000789375"/>
    </source>
</evidence>
<sequence length="188" mass="20809">MSVNNHSHDGKTCSHSSAPNPYSQTLDELDFQKSIHYACLNKDVTRVKTIISKKGGSVVNEIDSTGYTPLHYAARKGYLEICRTLIDHGANVNAITPELLSTPLHRASAYNHFNVVSLLLSSGAKHTLQDSDGKTCLHRAFENGSKDVILILKNLNDFESLSHIKDKNEKIPSDCCKDAEILKLKFSE</sequence>
<comment type="caution">
    <text evidence="5">The sequence shown here is derived from an EMBL/GenBank/DDBJ whole genome shotgun (WGS) entry which is preliminary data.</text>
</comment>
<protein>
    <submittedName>
        <fullName evidence="5">4532_t:CDS:1</fullName>
    </submittedName>
</protein>
<dbReference type="InterPro" id="IPR036770">
    <property type="entry name" value="Ankyrin_rpt-contain_sf"/>
</dbReference>
<proteinExistence type="predicted"/>
<feature type="compositionally biased region" description="Basic and acidic residues" evidence="4">
    <location>
        <begin position="1"/>
        <end position="12"/>
    </location>
</feature>
<dbReference type="PRINTS" id="PR01415">
    <property type="entry name" value="ANKYRIN"/>
</dbReference>
<dbReference type="PANTHER" id="PTHR24171:SF9">
    <property type="entry name" value="ANKYRIN REPEAT DOMAIN-CONTAINING PROTEIN 39"/>
    <property type="match status" value="1"/>
</dbReference>
<keyword evidence="6" id="KW-1185">Reference proteome</keyword>
<dbReference type="SMART" id="SM00248">
    <property type="entry name" value="ANK"/>
    <property type="match status" value="4"/>
</dbReference>
<keyword evidence="1" id="KW-0677">Repeat</keyword>
<evidence type="ECO:0000256" key="1">
    <source>
        <dbReference type="ARBA" id="ARBA00022737"/>
    </source>
</evidence>
<feature type="repeat" description="ANK" evidence="3">
    <location>
        <begin position="99"/>
        <end position="131"/>
    </location>
</feature>
<evidence type="ECO:0000313" key="5">
    <source>
        <dbReference type="EMBL" id="CAG8703708.1"/>
    </source>
</evidence>
<name>A0A9N9N5G2_FUNMO</name>
<dbReference type="Pfam" id="PF12796">
    <property type="entry name" value="Ank_2"/>
    <property type="match status" value="2"/>
</dbReference>
<dbReference type="InterPro" id="IPR002110">
    <property type="entry name" value="Ankyrin_rpt"/>
</dbReference>
<dbReference type="PANTHER" id="PTHR24171">
    <property type="entry name" value="ANKYRIN REPEAT DOMAIN-CONTAINING PROTEIN 39-RELATED"/>
    <property type="match status" value="1"/>
</dbReference>
<organism evidence="5 6">
    <name type="scientific">Funneliformis mosseae</name>
    <name type="common">Endomycorrhizal fungus</name>
    <name type="synonym">Glomus mosseae</name>
    <dbReference type="NCBI Taxonomy" id="27381"/>
    <lineage>
        <taxon>Eukaryota</taxon>
        <taxon>Fungi</taxon>
        <taxon>Fungi incertae sedis</taxon>
        <taxon>Mucoromycota</taxon>
        <taxon>Glomeromycotina</taxon>
        <taxon>Glomeromycetes</taxon>
        <taxon>Glomerales</taxon>
        <taxon>Glomeraceae</taxon>
        <taxon>Funneliformis</taxon>
    </lineage>
</organism>